<accession>A3DGZ3</accession>
<dbReference type="Pfam" id="PF14434">
    <property type="entry name" value="Imm6"/>
    <property type="match status" value="1"/>
</dbReference>
<dbReference type="Proteomes" id="UP000002145">
    <property type="component" value="Chromosome"/>
</dbReference>
<dbReference type="HOGENOM" id="CLU_134238_0_0_9"/>
<gene>
    <name evidence="1" type="ordered locus">Cthe_2008</name>
</gene>
<reference evidence="2" key="1">
    <citation type="submission" date="2007-02" db="EMBL/GenBank/DDBJ databases">
        <title>Complete sequence of Clostridium thermocellum ATCC 27405.</title>
        <authorList>
            <consortium name="US DOE Joint Genome Institute"/>
            <person name="Copeland A."/>
            <person name="Lucas S."/>
            <person name="Lapidus A."/>
            <person name="Barry K."/>
            <person name="Detter J.C."/>
            <person name="Glavina del Rio T."/>
            <person name="Hammon N."/>
            <person name="Israni S."/>
            <person name="Dalin E."/>
            <person name="Tice H."/>
            <person name="Pitluck S."/>
            <person name="Chertkov O."/>
            <person name="Brettin T."/>
            <person name="Bruce D."/>
            <person name="Han C."/>
            <person name="Tapia R."/>
            <person name="Gilna P."/>
            <person name="Schmutz J."/>
            <person name="Larimer F."/>
            <person name="Land M."/>
            <person name="Hauser L."/>
            <person name="Kyrpides N."/>
            <person name="Mikhailova N."/>
            <person name="Wu J.H.D."/>
            <person name="Newcomb M."/>
            <person name="Richardson P."/>
        </authorList>
    </citation>
    <scope>NUCLEOTIDE SEQUENCE [LARGE SCALE GENOMIC DNA]</scope>
    <source>
        <strain evidence="2">ATCC 27405 / DSM 1237 / JCM 9322 / NBRC 103400 / NCIMB 10682 / NRRL B-4536 / VPI 7372</strain>
    </source>
</reference>
<evidence type="ECO:0008006" key="3">
    <source>
        <dbReference type="Google" id="ProtNLM"/>
    </source>
</evidence>
<dbReference type="STRING" id="203119.Cthe_2008"/>
<organism evidence="1 2">
    <name type="scientific">Acetivibrio thermocellus (strain ATCC 27405 / DSM 1237 / JCM 9322 / NBRC 103400 / NCIMB 10682 / NRRL B-4536 / VPI 7372)</name>
    <name type="common">Clostridium thermocellum</name>
    <dbReference type="NCBI Taxonomy" id="203119"/>
    <lineage>
        <taxon>Bacteria</taxon>
        <taxon>Bacillati</taxon>
        <taxon>Bacillota</taxon>
        <taxon>Clostridia</taxon>
        <taxon>Eubacteriales</taxon>
        <taxon>Oscillospiraceae</taxon>
        <taxon>Acetivibrio</taxon>
    </lineage>
</organism>
<dbReference type="EMBL" id="CP000568">
    <property type="protein sequence ID" value="ABN53222.1"/>
    <property type="molecule type" value="Genomic_DNA"/>
</dbReference>
<evidence type="ECO:0000313" key="2">
    <source>
        <dbReference type="Proteomes" id="UP000002145"/>
    </source>
</evidence>
<dbReference type="OrthoDB" id="2219989at2"/>
<evidence type="ECO:0000313" key="1">
    <source>
        <dbReference type="EMBL" id="ABN53222.1"/>
    </source>
</evidence>
<dbReference type="AlphaFoldDB" id="A3DGZ3"/>
<name>A3DGZ3_ACET2</name>
<proteinExistence type="predicted"/>
<protein>
    <recommendedName>
        <fullName evidence="3">Immunity protein Imm6</fullName>
    </recommendedName>
</protein>
<dbReference type="eggNOG" id="ENOG5032FK3">
    <property type="taxonomic scope" value="Bacteria"/>
</dbReference>
<dbReference type="GeneID" id="35803376"/>
<sequence>MEFINNITIRARVAFYLAVAQKAFEGLSENDQGYLQADEALKQCWNWLKGKNISGDELCEYLENERDTGLMVYSSFVQGDPVKEPIWITIITALMYTIWQAYQIENEKYLPESIEQVDEGTIDILIEYAKKCANYDEHWIKLLENYLLEKYRTTNMNEVGIAILKDEIMGIR</sequence>
<dbReference type="RefSeq" id="WP_020457684.1">
    <property type="nucleotide sequence ID" value="NC_009012.1"/>
</dbReference>
<dbReference type="InterPro" id="IPR025674">
    <property type="entry name" value="Imm6"/>
</dbReference>
<reference evidence="1 2" key="2">
    <citation type="journal article" date="2013" name="Biotechnol. Biofuels">
        <title>Global transcriptome analysis of Clostridium thermocellum ATCC 27405 during growth on dilute acid pretreated Populus and switchgrass.</title>
        <authorList>
            <person name="Wilson C.M."/>
            <person name="Rodriguez M.Jr."/>
            <person name="Johnson C.M."/>
            <person name="Martin S.L."/>
            <person name="Chu T.M."/>
            <person name="Wolfinger R.D."/>
            <person name="Hauser L.J."/>
            <person name="Land M.L."/>
            <person name="Klingeman D.M."/>
            <person name="Syed M.H."/>
            <person name="Ragauskas A.J."/>
            <person name="Tschaplinski T.J."/>
            <person name="Mielenz J.R."/>
            <person name="Brown S.D."/>
        </authorList>
    </citation>
    <scope>NUCLEOTIDE SEQUENCE [LARGE SCALE GENOMIC DNA]</scope>
    <source>
        <strain evidence="2">ATCC 27405 / DSM 1237 / JCM 9322 / NBRC 103400 / NCIMB 10682 / NRRL B-4536 / VPI 7372</strain>
    </source>
</reference>
<keyword evidence="2" id="KW-1185">Reference proteome</keyword>
<dbReference type="KEGG" id="cth:Cthe_2008"/>